<organism evidence="2 3">
    <name type="scientific">Chromobacterium violaceum (strain ATCC 12472 / DSM 30191 / JCM 1249 / CCUG 213 / NBRC 12614 / NCIMB 9131 / NCTC 9757 / MK)</name>
    <dbReference type="NCBI Taxonomy" id="243365"/>
    <lineage>
        <taxon>Bacteria</taxon>
        <taxon>Pseudomonadati</taxon>
        <taxon>Pseudomonadota</taxon>
        <taxon>Betaproteobacteria</taxon>
        <taxon>Neisseriales</taxon>
        <taxon>Chromobacteriaceae</taxon>
        <taxon>Chromobacterium</taxon>
    </lineage>
</organism>
<feature type="compositionally biased region" description="Low complexity" evidence="1">
    <location>
        <begin position="221"/>
        <end position="235"/>
    </location>
</feature>
<name>Q7NR44_CHRVO</name>
<reference evidence="2 3" key="1">
    <citation type="journal article" date="2003" name="Proc. Natl. Acad. Sci. U.S.A.">
        <title>The complete genome sequence of Chromobacterium violaceum reveals remarkable and exploitable bacterial adaptability.</title>
        <authorList>
            <person name="Vasconcelos A.T.R."/>
            <person name="de Almeida D.F."/>
            <person name="Almeida F.C."/>
            <person name="de Almeida L.G.P."/>
            <person name="de Almeida R."/>
            <person name="Goncalves J.A.A."/>
            <person name="Andrade E.M."/>
            <person name="Antonio R.V."/>
            <person name="Araripe J."/>
            <person name="de Araujo M.F.F."/>
            <person name="Filho S.A."/>
            <person name="Azevedo V."/>
            <person name="Batista A.J."/>
            <person name="Bataus L.A.M."/>
            <person name="Batista J.S."/>
            <person name="Belo A."/>
            <person name="vander Berg C."/>
            <person name="Blamey J."/>
            <person name="Bogo M."/>
            <person name="Bonato S."/>
            <person name="Bordignon J."/>
            <person name="Brito C.A."/>
            <person name="Brocchi M."/>
            <person name="Burity H.A."/>
            <person name="Camargo A.A."/>
            <person name="Cardoso D.D.P."/>
            <person name="Carneiro N.P."/>
            <person name="Carraro D.M."/>
            <person name="Carvalho C.M.B."/>
            <person name="Cascardo J.C.M."/>
            <person name="Cavada B.S."/>
            <person name="Chueire L.M.O."/>
            <person name="Pasa T.B.C."/>
            <person name="Duran N."/>
            <person name="Fagundes N."/>
            <person name="Falcao C.L."/>
            <person name="Fantinatti F."/>
            <person name="Farias I.P."/>
            <person name="Felipe M.S.S."/>
            <person name="Ferrari L.P."/>
            <person name="Ferro J.A."/>
            <person name="Ferro M.I.T."/>
            <person name="Franco G.R."/>
            <person name="Freitas N.S.A."/>
            <person name="Furlan L.R."/>
            <person name="Gazzinelli R.T."/>
            <person name="Gomes E.A."/>
            <person name="Goncalves P.R."/>
            <person name="Grangeiro T.B."/>
            <person name="Grattapaglia D."/>
            <person name="Grisard E.C."/>
            <person name="Guimaraes C.T."/>
            <person name="Hanna E.S."/>
            <person name="Hungria M."/>
            <person name="Jardim S.N."/>
            <person name="Laurino J."/>
            <person name="Leoi L.C.T."/>
            <person name="Fassarella L."/>
            <person name="Lima A."/>
            <person name="Loureiro M.F."/>
            <person name="Lyra M.C.P."/>
            <person name="Macedo M."/>
            <person name="Madeira H.M.F."/>
            <person name="Manfio G.P."/>
            <person name="Maranhao A.Q."/>
            <person name="Martins W.S."/>
            <person name="di Mauro S.M.Z."/>
            <person name="de Medeiros S.R.B."/>
            <person name="Meissner R.D.V."/>
            <person name="Menck C.F.M."/>
            <person name="Moreira M.A.M."/>
            <person name="Nascimento F.F."/>
            <person name="Nicolas M.F."/>
            <person name="Oliveira J.G."/>
            <person name="Oliveira S.C."/>
            <person name="Paixao R.F.C."/>
            <person name="Parente J.A."/>
            <person name="Pedrosa F.O."/>
            <person name="Pena S.J.D."/>
            <person name="Perreira J.O."/>
            <person name="Perreira M."/>
            <person name="Pinto L.S.R.C."/>
            <person name="Pinto L.S."/>
            <person name="Porto J.I.R."/>
            <person name="Potrich D.P."/>
            <person name="Neto C.E.R."/>
            <person name="Reis A.M.M."/>
            <person name="Rigo L.U."/>
            <person name="Rondinelli E."/>
            <person name="dos Santos E.B.P."/>
            <person name="Santos F.R."/>
            <person name="Schneider M.P.C."/>
            <person name="Seuanez H.N."/>
            <person name="Silva A.M.R."/>
            <person name="da Silva A.L.C."/>
            <person name="Silva D.W."/>
            <person name="Silva R."/>
            <person name="Simoes I.C."/>
            <person name="Simon D."/>
            <person name="Soares C.M.A."/>
            <person name="Soares R.B.A."/>
            <person name="Souza E.M."/>
            <person name="Souza K.R.L."/>
            <person name="Souza R.C."/>
            <person name="Steffens M.B.R."/>
            <person name="Steindel M."/>
            <person name="Teixeira S.R."/>
            <person name="Urmenyi T."/>
            <person name="Vettore A."/>
            <person name="Wassem R."/>
            <person name="Zaha A."/>
            <person name="Simpson A.J.G."/>
        </authorList>
    </citation>
    <scope>NUCLEOTIDE SEQUENCE [LARGE SCALE GENOMIC DNA]</scope>
    <source>
        <strain evidence="3">ATCC 12472 / DSM 30191 / JCM 1249 / NBRC 12614 / NCIMB 9131 / NCTC 9757</strain>
    </source>
</reference>
<feature type="region of interest" description="Disordered" evidence="1">
    <location>
        <begin position="1"/>
        <end position="24"/>
    </location>
</feature>
<feature type="region of interest" description="Disordered" evidence="1">
    <location>
        <begin position="41"/>
        <end position="104"/>
    </location>
</feature>
<protein>
    <submittedName>
        <fullName evidence="2">Uncharacterized protein</fullName>
    </submittedName>
</protein>
<dbReference type="EMBL" id="AE016825">
    <property type="protein sequence ID" value="AAQ61602.1"/>
    <property type="molecule type" value="Genomic_DNA"/>
</dbReference>
<feature type="region of interest" description="Disordered" evidence="1">
    <location>
        <begin position="126"/>
        <end position="148"/>
    </location>
</feature>
<dbReference type="Proteomes" id="UP000001424">
    <property type="component" value="Chromosome"/>
</dbReference>
<proteinExistence type="predicted"/>
<keyword evidence="3" id="KW-1185">Reference proteome</keyword>
<feature type="compositionally biased region" description="Basic residues" evidence="1">
    <location>
        <begin position="236"/>
        <end position="257"/>
    </location>
</feature>
<sequence>MRRRPRRRSRRRRGMAGRRQLGDLAVRRRLPADIAGAAAAEAIPRRGPAGPDAQARRAARGAGAQAELAARLPARRRGLPQRRAGQPQPGLLQPGQRRRAAGGRPREIQLGAGQFPLSQQSLLFRQRPDQSAGRHTGRRSGALDPQRRSLAVDFRLRVRHPGPAAAQATRHRAVQAGPAGRRFIGQPGVQPGAQPAPGAFPRRFRPIHARRRLAAVRRSVRPAARGGDGRALAGRRQLHQRRRPGLVRRVPVQRRQRRGDAAGRSRRAARPPLPVGQRAEQSAGTGALLAAGMDAQPGRPQPGLDAVWRAPVAAALVRLRDADPGRGRRRQRIGRCLPQRRHSGTQAVPVLDLCRQACRNDGSRRARRRSGRVTAVRPAPIASRGGVGMKEAEDAHARLPVFPTASTAVSRWDRPVCCLSRRRRMFAQSG</sequence>
<dbReference type="STRING" id="243365.CV_3940"/>
<evidence type="ECO:0000313" key="3">
    <source>
        <dbReference type="Proteomes" id="UP000001424"/>
    </source>
</evidence>
<feature type="region of interest" description="Disordered" evidence="1">
    <location>
        <begin position="216"/>
        <end position="282"/>
    </location>
</feature>
<accession>Q7NR44</accession>
<evidence type="ECO:0000313" key="2">
    <source>
        <dbReference type="EMBL" id="AAQ61602.1"/>
    </source>
</evidence>
<dbReference type="KEGG" id="cvi:CV_3940"/>
<dbReference type="HOGENOM" id="CLU_637275_0_0_4"/>
<feature type="compositionally biased region" description="Low complexity" evidence="1">
    <location>
        <begin position="81"/>
        <end position="95"/>
    </location>
</feature>
<feature type="compositionally biased region" description="Low complexity" evidence="1">
    <location>
        <begin position="41"/>
        <end position="53"/>
    </location>
</feature>
<feature type="compositionally biased region" description="Low complexity" evidence="1">
    <location>
        <begin position="60"/>
        <end position="72"/>
    </location>
</feature>
<dbReference type="AlphaFoldDB" id="Q7NR44"/>
<gene>
    <name evidence="2" type="ordered locus">CV_3940</name>
</gene>
<feature type="compositionally biased region" description="Basic residues" evidence="1">
    <location>
        <begin position="1"/>
        <end position="16"/>
    </location>
</feature>
<evidence type="ECO:0000256" key="1">
    <source>
        <dbReference type="SAM" id="MobiDB-lite"/>
    </source>
</evidence>